<name>A5E469_LODEL</name>
<keyword evidence="2" id="KW-1133">Transmembrane helix</keyword>
<keyword evidence="2" id="KW-0812">Transmembrane</keyword>
<dbReference type="InParanoid" id="A5E469"/>
<dbReference type="Proteomes" id="UP000001996">
    <property type="component" value="Unassembled WGS sequence"/>
</dbReference>
<keyword evidence="4" id="KW-1185">Reference proteome</keyword>
<dbReference type="EMBL" id="CH981529">
    <property type="protein sequence ID" value="EDK46227.1"/>
    <property type="molecule type" value="Genomic_DNA"/>
</dbReference>
<dbReference type="HOGENOM" id="CLU_588014_0_0_1"/>
<evidence type="ECO:0000313" key="4">
    <source>
        <dbReference type="Proteomes" id="UP000001996"/>
    </source>
</evidence>
<feature type="transmembrane region" description="Helical" evidence="2">
    <location>
        <begin position="65"/>
        <end position="85"/>
    </location>
</feature>
<accession>A5E469</accession>
<reference evidence="3 4" key="1">
    <citation type="journal article" date="2009" name="Nature">
        <title>Evolution of pathogenicity and sexual reproduction in eight Candida genomes.</title>
        <authorList>
            <person name="Butler G."/>
            <person name="Rasmussen M.D."/>
            <person name="Lin M.F."/>
            <person name="Santos M.A."/>
            <person name="Sakthikumar S."/>
            <person name="Munro C.A."/>
            <person name="Rheinbay E."/>
            <person name="Grabherr M."/>
            <person name="Forche A."/>
            <person name="Reedy J.L."/>
            <person name="Agrafioti I."/>
            <person name="Arnaud M.B."/>
            <person name="Bates S."/>
            <person name="Brown A.J."/>
            <person name="Brunke S."/>
            <person name="Costanzo M.C."/>
            <person name="Fitzpatrick D.A."/>
            <person name="de Groot P.W."/>
            <person name="Harris D."/>
            <person name="Hoyer L.L."/>
            <person name="Hube B."/>
            <person name="Klis F.M."/>
            <person name="Kodira C."/>
            <person name="Lennard N."/>
            <person name="Logue M.E."/>
            <person name="Martin R."/>
            <person name="Neiman A.M."/>
            <person name="Nikolaou E."/>
            <person name="Quail M.A."/>
            <person name="Quinn J."/>
            <person name="Santos M.C."/>
            <person name="Schmitzberger F.F."/>
            <person name="Sherlock G."/>
            <person name="Shah P."/>
            <person name="Silverstein K.A."/>
            <person name="Skrzypek M.S."/>
            <person name="Soll D."/>
            <person name="Staggs R."/>
            <person name="Stansfield I."/>
            <person name="Stumpf M.P."/>
            <person name="Sudbery P.E."/>
            <person name="Srikantha T."/>
            <person name="Zeng Q."/>
            <person name="Berman J."/>
            <person name="Berriman M."/>
            <person name="Heitman J."/>
            <person name="Gow N.A."/>
            <person name="Lorenz M.C."/>
            <person name="Birren B.W."/>
            <person name="Kellis M."/>
            <person name="Cuomo C.A."/>
        </authorList>
    </citation>
    <scope>NUCLEOTIDE SEQUENCE [LARGE SCALE GENOMIC DNA]</scope>
    <source>
        <strain evidence="4">ATCC 11503 / BCRC 21390 / CBS 2605 / JCM 1781 / NBRC 1676 / NRRL YB-4239</strain>
    </source>
</reference>
<dbReference type="KEGG" id="lel:PVL30_004127"/>
<sequence>MLTTNFRINKSKSFDDQILDLQIVDKVFLKTSFTGKCQVIVNKIHEADSILQIWNKERKPLKSNLFKLLVEAIFVLGPDIAYYHMFKMEPLMNQYFEFLNNQPLQPKQKKHTVSTFFAGKTTTVSNAHAWQVKLIKGFIAMLRHEYKEAADLFAESVEIYNNDIDNNNNNNGNNNGNNSSKNSDNDSDINNTNNKCNLAFSSKTAFLGCLCQANEANQSKKQLEVLAIKISNSPLNSALKYQVLAKVYHKLHVLEKQKTRKSILKTFKPNNRDMALKCYISAATLAEEDNLLIAEYYDNILNFLVGEIRECIGSSKNTGKGNNKAHNHLRMRYLVFFYQVRNLFCLYSDYNYLHIPGLVCDWQVVKQDEKILNKIQQYVDGTNEISDDEEEENEENEDDDRNDENDDNSTVPRDTTMRSIRSTPKSANQSEMPPDKLFDLIDYWVKEYQTYKGEIPDAVKKFMPS</sequence>
<dbReference type="VEuPathDB" id="FungiDB:LELG_04408"/>
<feature type="compositionally biased region" description="Acidic residues" evidence="1">
    <location>
        <begin position="385"/>
        <end position="407"/>
    </location>
</feature>
<evidence type="ECO:0000256" key="1">
    <source>
        <dbReference type="SAM" id="MobiDB-lite"/>
    </source>
</evidence>
<feature type="compositionally biased region" description="Polar residues" evidence="1">
    <location>
        <begin position="409"/>
        <end position="431"/>
    </location>
</feature>
<dbReference type="OrthoDB" id="4065753at2759"/>
<protein>
    <submittedName>
        <fullName evidence="3">Uncharacterized protein</fullName>
    </submittedName>
</protein>
<organism evidence="3 4">
    <name type="scientific">Lodderomyces elongisporus (strain ATCC 11503 / CBS 2605 / JCM 1781 / NBRC 1676 / NRRL YB-4239)</name>
    <name type="common">Yeast</name>
    <name type="synonym">Saccharomyces elongisporus</name>
    <dbReference type="NCBI Taxonomy" id="379508"/>
    <lineage>
        <taxon>Eukaryota</taxon>
        <taxon>Fungi</taxon>
        <taxon>Dikarya</taxon>
        <taxon>Ascomycota</taxon>
        <taxon>Saccharomycotina</taxon>
        <taxon>Pichiomycetes</taxon>
        <taxon>Debaryomycetaceae</taxon>
        <taxon>Candida/Lodderomyces clade</taxon>
        <taxon>Lodderomyces</taxon>
    </lineage>
</organism>
<proteinExistence type="predicted"/>
<evidence type="ECO:0000313" key="3">
    <source>
        <dbReference type="EMBL" id="EDK46227.1"/>
    </source>
</evidence>
<keyword evidence="2" id="KW-0472">Membrane</keyword>
<evidence type="ECO:0000256" key="2">
    <source>
        <dbReference type="SAM" id="Phobius"/>
    </source>
</evidence>
<dbReference type="GeneID" id="5231311"/>
<feature type="region of interest" description="Disordered" evidence="1">
    <location>
        <begin position="165"/>
        <end position="188"/>
    </location>
</feature>
<feature type="region of interest" description="Disordered" evidence="1">
    <location>
        <begin position="381"/>
        <end position="434"/>
    </location>
</feature>
<dbReference type="AlphaFoldDB" id="A5E469"/>
<gene>
    <name evidence="3" type="ORF">LELG_04408</name>
</gene>